<sequence length="107" mass="11365">MVPPRSSIAVAVRNNVFSDYEGIADSNTGLLLEKGICVARGLVRLEDGYANVFLTNFGHEVQHIAKGTVNARLNDYADVTDLSSSASEPPNSDVADSILASIKIETA</sequence>
<comment type="caution">
    <text evidence="1">The sequence shown here is derived from an EMBL/GenBank/DDBJ whole genome shotgun (WGS) entry which is preliminary data.</text>
</comment>
<dbReference type="EMBL" id="CM023481">
    <property type="protein sequence ID" value="KAH6948753.1"/>
    <property type="molecule type" value="Genomic_DNA"/>
</dbReference>
<evidence type="ECO:0000313" key="2">
    <source>
        <dbReference type="Proteomes" id="UP000821845"/>
    </source>
</evidence>
<gene>
    <name evidence="1" type="ORF">HPB50_026111</name>
</gene>
<dbReference type="Proteomes" id="UP000821845">
    <property type="component" value="Chromosome 1"/>
</dbReference>
<organism evidence="1 2">
    <name type="scientific">Hyalomma asiaticum</name>
    <name type="common">Tick</name>
    <dbReference type="NCBI Taxonomy" id="266040"/>
    <lineage>
        <taxon>Eukaryota</taxon>
        <taxon>Metazoa</taxon>
        <taxon>Ecdysozoa</taxon>
        <taxon>Arthropoda</taxon>
        <taxon>Chelicerata</taxon>
        <taxon>Arachnida</taxon>
        <taxon>Acari</taxon>
        <taxon>Parasitiformes</taxon>
        <taxon>Ixodida</taxon>
        <taxon>Ixodoidea</taxon>
        <taxon>Ixodidae</taxon>
        <taxon>Hyalomminae</taxon>
        <taxon>Hyalomma</taxon>
    </lineage>
</organism>
<reference evidence="1" key="1">
    <citation type="submission" date="2020-05" db="EMBL/GenBank/DDBJ databases">
        <title>Large-scale comparative analyses of tick genomes elucidate their genetic diversity and vector capacities.</title>
        <authorList>
            <person name="Jia N."/>
            <person name="Wang J."/>
            <person name="Shi W."/>
            <person name="Du L."/>
            <person name="Sun Y."/>
            <person name="Zhan W."/>
            <person name="Jiang J."/>
            <person name="Wang Q."/>
            <person name="Zhang B."/>
            <person name="Ji P."/>
            <person name="Sakyi L.B."/>
            <person name="Cui X."/>
            <person name="Yuan T."/>
            <person name="Jiang B."/>
            <person name="Yang W."/>
            <person name="Lam T.T.-Y."/>
            <person name="Chang Q."/>
            <person name="Ding S."/>
            <person name="Wang X."/>
            <person name="Zhu J."/>
            <person name="Ruan X."/>
            <person name="Zhao L."/>
            <person name="Wei J."/>
            <person name="Que T."/>
            <person name="Du C."/>
            <person name="Cheng J."/>
            <person name="Dai P."/>
            <person name="Han X."/>
            <person name="Huang E."/>
            <person name="Gao Y."/>
            <person name="Liu J."/>
            <person name="Shao H."/>
            <person name="Ye R."/>
            <person name="Li L."/>
            <person name="Wei W."/>
            <person name="Wang X."/>
            <person name="Wang C."/>
            <person name="Yang T."/>
            <person name="Huo Q."/>
            <person name="Li W."/>
            <person name="Guo W."/>
            <person name="Chen H."/>
            <person name="Zhou L."/>
            <person name="Ni X."/>
            <person name="Tian J."/>
            <person name="Zhou Y."/>
            <person name="Sheng Y."/>
            <person name="Liu T."/>
            <person name="Pan Y."/>
            <person name="Xia L."/>
            <person name="Li J."/>
            <person name="Zhao F."/>
            <person name="Cao W."/>
        </authorList>
    </citation>
    <scope>NUCLEOTIDE SEQUENCE</scope>
    <source>
        <strain evidence="1">Hyas-2018</strain>
    </source>
</reference>
<evidence type="ECO:0000313" key="1">
    <source>
        <dbReference type="EMBL" id="KAH6948753.1"/>
    </source>
</evidence>
<protein>
    <submittedName>
        <fullName evidence="1">Uncharacterized protein</fullName>
    </submittedName>
</protein>
<accession>A0ACB7TRE5</accession>
<name>A0ACB7TRE5_HYAAI</name>
<keyword evidence="2" id="KW-1185">Reference proteome</keyword>
<proteinExistence type="predicted"/>